<keyword evidence="3" id="KW-1185">Reference proteome</keyword>
<sequence>MFRSIIPTTVGLNNSKYVHANIDEEYELFESNDSEVKERNKTNDEATSPKHILSASNSYNIKLNHLENCKTPEELALKILKSQNFQNKRKYTNENLVLCEKKKKTNTHVNNEQFIYSTYGCPHGRYSSSSSLGRQTTQTSNLNNFSFYKAPPDGYMYNRGSYSSERRLDRDMLPLRNSSNYHGYVDKYKRLSGTYGSQQTGFSNIQWCHNRCEEMASAPPFLSTCNHIDQRVINEMDKMKVACKYQFSTLNKFDKIGISPGRSNIFAEPPHWVSKGIGEAYTGGAHKEGAHYNAIDVEAVYDHLSSYNPPKVEPTDEEPIKKPPSDDAALQRFPHSPPTKDVQAEGTHTYGDPPDGTTLHVKGEGDKQDNPVSILANAKEGDEHEDPSQEGICIPDMPKQKSVEKKAEAISQWRESAQIEGTAQSQNTLGTMDDMQIKEVEAKWVELARGESEQLLEGDIIADVEEGAGADAEGELPRLNDPNENANKGIEYDMEKSNDRVVTHYCDASIQPIDNNRRWVQLEQHMDSFLSINSSDINRNKKMKRIVTSLEGCLKNDKHIVYDEGSKVELVLEKIFANVKEFLSKEICYRRGRKRDMELSLSGERTEESRHAHGSGTYSNVEDQNGTEDERDEVSQSGSDTHNRVDEEDETLRAGEGAHRSRSKGSSKDATKNAPQNGPKKDGKKDVKKDGKKDGKKRGPNNSRSAKQPNEAVMTDLIYGHYNILLYLILLKFECFKKYVDTEEINEQVLINLKINFKNVILKLCQCEIKNRVIQFYHVHETYLVQLNWVYEKCLLYLSDLYMYIEEYDTVLVNLLDLCTLTLQTNYNVQNIILNSSNLLLRLFRNQNRKKMKKYVLDDILSNINNVNFRYNKLTFRNSQVNSTYIHLITFLLIKIAESFSHYEGDLKRKYILDQQRGGGSKGTPATSTIHNRFDSETDNDDEDDDEYYVGKCSKETCNGRRRNRSRHNGGKRNTGNAPGKKDAAQSDQSRSLSIFTSEDEDNSTCSGEPTKNSHTKGGKKKCTTGRQPPRKYQINTKKEKPKYSLRKKTTTRSYLYHYDYASTTHEYESEEKNDKKRETNINNNKKKKKKKKTF</sequence>
<dbReference type="EMBL" id="KQ001697">
    <property type="protein sequence ID" value="KJP86279.1"/>
    <property type="molecule type" value="Genomic_DNA"/>
</dbReference>
<feature type="region of interest" description="Disordered" evidence="1">
    <location>
        <begin position="306"/>
        <end position="371"/>
    </location>
</feature>
<proteinExistence type="predicted"/>
<dbReference type="AlphaFoldDB" id="A0A0D9QGZ1"/>
<reference evidence="2 3" key="1">
    <citation type="submission" date="2014-03" db="EMBL/GenBank/DDBJ databases">
        <title>The Genome Sequence of Plasmodium fragile nilgiri.</title>
        <authorList>
            <consortium name="The Broad Institute Genomics Platform"/>
            <consortium name="The Broad Institute Genome Sequencing Center for Infectious Disease"/>
            <person name="Neafsey D."/>
            <person name="Duraisingh M."/>
            <person name="Young S.K."/>
            <person name="Zeng Q."/>
            <person name="Gargeya S."/>
            <person name="Abouelleil A."/>
            <person name="Alvarado L."/>
            <person name="Chapman S.B."/>
            <person name="Gainer-Dewar J."/>
            <person name="Goldberg J."/>
            <person name="Griggs A."/>
            <person name="Gujja S."/>
            <person name="Hansen M."/>
            <person name="Howarth C."/>
            <person name="Imamovic A."/>
            <person name="Larimer J."/>
            <person name="Pearson M."/>
            <person name="Poon T.W."/>
            <person name="Priest M."/>
            <person name="Roberts A."/>
            <person name="Saif S."/>
            <person name="Shea T."/>
            <person name="Sykes S."/>
            <person name="Wortman J."/>
            <person name="Nusbaum C."/>
            <person name="Birren B."/>
        </authorList>
    </citation>
    <scope>NUCLEOTIDE SEQUENCE [LARGE SCALE GENOMIC DNA]</scope>
    <source>
        <strain evidence="3">nilgiri</strain>
    </source>
</reference>
<feature type="compositionally biased region" description="Basic residues" evidence="1">
    <location>
        <begin position="1085"/>
        <end position="1095"/>
    </location>
</feature>
<feature type="compositionally biased region" description="Basic and acidic residues" evidence="1">
    <location>
        <begin position="1066"/>
        <end position="1080"/>
    </location>
</feature>
<evidence type="ECO:0000313" key="2">
    <source>
        <dbReference type="EMBL" id="KJP86279.1"/>
    </source>
</evidence>
<feature type="compositionally biased region" description="Basic and acidic residues" evidence="1">
    <location>
        <begin position="641"/>
        <end position="659"/>
    </location>
</feature>
<dbReference type="Proteomes" id="UP000054561">
    <property type="component" value="Unassembled WGS sequence"/>
</dbReference>
<dbReference type="RefSeq" id="XP_012337126.1">
    <property type="nucleotide sequence ID" value="XM_012481703.1"/>
</dbReference>
<organism evidence="2 3">
    <name type="scientific">Plasmodium fragile</name>
    <dbReference type="NCBI Taxonomy" id="5857"/>
    <lineage>
        <taxon>Eukaryota</taxon>
        <taxon>Sar</taxon>
        <taxon>Alveolata</taxon>
        <taxon>Apicomplexa</taxon>
        <taxon>Aconoidasida</taxon>
        <taxon>Haemosporida</taxon>
        <taxon>Plasmodiidae</taxon>
        <taxon>Plasmodium</taxon>
        <taxon>Plasmodium (Plasmodium)</taxon>
    </lineage>
</organism>
<name>A0A0D9QGZ1_PLAFR</name>
<protein>
    <submittedName>
        <fullName evidence="2">Uncharacterized protein</fullName>
    </submittedName>
</protein>
<feature type="compositionally biased region" description="Polar residues" evidence="1">
    <location>
        <begin position="1004"/>
        <end position="1013"/>
    </location>
</feature>
<feature type="compositionally biased region" description="Basic residues" evidence="1">
    <location>
        <begin position="1014"/>
        <end position="1024"/>
    </location>
</feature>
<feature type="compositionally biased region" description="Acidic residues" evidence="1">
    <location>
        <begin position="937"/>
        <end position="948"/>
    </location>
</feature>
<evidence type="ECO:0000256" key="1">
    <source>
        <dbReference type="SAM" id="MobiDB-lite"/>
    </source>
</evidence>
<feature type="region of interest" description="Disordered" evidence="1">
    <location>
        <begin position="915"/>
        <end position="1095"/>
    </location>
</feature>
<dbReference type="VEuPathDB" id="PlasmoDB:AK88_04093"/>
<feature type="compositionally biased region" description="Polar residues" evidence="1">
    <location>
        <begin position="986"/>
        <end position="997"/>
    </location>
</feature>
<feature type="region of interest" description="Disordered" evidence="1">
    <location>
        <begin position="597"/>
        <end position="708"/>
    </location>
</feature>
<feature type="compositionally biased region" description="Basic residues" evidence="1">
    <location>
        <begin position="960"/>
        <end position="971"/>
    </location>
</feature>
<accession>A0A0D9QGZ1</accession>
<dbReference type="GeneID" id="24269407"/>
<dbReference type="OrthoDB" id="10684056at2759"/>
<gene>
    <name evidence="2" type="ORF">AK88_04093</name>
</gene>
<feature type="compositionally biased region" description="Basic and acidic residues" evidence="1">
    <location>
        <begin position="679"/>
        <end position="693"/>
    </location>
</feature>
<evidence type="ECO:0000313" key="3">
    <source>
        <dbReference type="Proteomes" id="UP000054561"/>
    </source>
</evidence>